<dbReference type="GO" id="GO:0003700">
    <property type="term" value="F:DNA-binding transcription factor activity"/>
    <property type="evidence" value="ECO:0007669"/>
    <property type="project" value="TreeGrafter"/>
</dbReference>
<dbReference type="Gene3D" id="1.10.357.10">
    <property type="entry name" value="Tetracycline Repressor, domain 2"/>
    <property type="match status" value="1"/>
</dbReference>
<feature type="domain" description="HTH tetR-type" evidence="5">
    <location>
        <begin position="22"/>
        <end position="81"/>
    </location>
</feature>
<dbReference type="RefSeq" id="WP_104379579.1">
    <property type="nucleotide sequence ID" value="NZ_PSZC01000001.1"/>
</dbReference>
<dbReference type="InterPro" id="IPR036271">
    <property type="entry name" value="Tet_transcr_reg_TetR-rel_C_sf"/>
</dbReference>
<dbReference type="InterPro" id="IPR050109">
    <property type="entry name" value="HTH-type_TetR-like_transc_reg"/>
</dbReference>
<dbReference type="PANTHER" id="PTHR30055">
    <property type="entry name" value="HTH-TYPE TRANSCRIPTIONAL REGULATOR RUTR"/>
    <property type="match status" value="1"/>
</dbReference>
<dbReference type="PROSITE" id="PS50977">
    <property type="entry name" value="HTH_TETR_2"/>
    <property type="match status" value="1"/>
</dbReference>
<dbReference type="PRINTS" id="PR00455">
    <property type="entry name" value="HTHTETR"/>
</dbReference>
<organism evidence="6 7">
    <name type="scientific">Nocardia nova</name>
    <dbReference type="NCBI Taxonomy" id="37330"/>
    <lineage>
        <taxon>Bacteria</taxon>
        <taxon>Bacillati</taxon>
        <taxon>Actinomycetota</taxon>
        <taxon>Actinomycetes</taxon>
        <taxon>Mycobacteriales</taxon>
        <taxon>Nocardiaceae</taxon>
        <taxon>Nocardia</taxon>
    </lineage>
</organism>
<dbReference type="InterPro" id="IPR009057">
    <property type="entry name" value="Homeodomain-like_sf"/>
</dbReference>
<proteinExistence type="predicted"/>
<gene>
    <name evidence="6" type="ORF">C5E45_00760</name>
</gene>
<evidence type="ECO:0000313" key="7">
    <source>
        <dbReference type="Proteomes" id="UP000239874"/>
    </source>
</evidence>
<dbReference type="PANTHER" id="PTHR30055:SF234">
    <property type="entry name" value="HTH-TYPE TRANSCRIPTIONAL REGULATOR BETI"/>
    <property type="match status" value="1"/>
</dbReference>
<dbReference type="Proteomes" id="UP000239874">
    <property type="component" value="Unassembled WGS sequence"/>
</dbReference>
<dbReference type="InterPro" id="IPR049445">
    <property type="entry name" value="TetR_SbtR-like_C"/>
</dbReference>
<sequence length="198" mass="21528">MAEKQLAEPGAEPRRALRADARRNRERVLAAAREAFAAEGISVPLDEIARRAGVGPGTVYRHFPTKEALFHAAIVDNIERMLDYARSLEYAADPGAAFFDLLDHMVAEGGVKRDLADALGGHETIEITGPTKEFQAAIARLLRRAQDCGAIRGDIDFDDLMRVLKGTFAGTHTATGEQRVRAFAVVFDGLRARCEPAG</sequence>
<keyword evidence="2 4" id="KW-0238">DNA-binding</keyword>
<dbReference type="GO" id="GO:0000976">
    <property type="term" value="F:transcription cis-regulatory region binding"/>
    <property type="evidence" value="ECO:0007669"/>
    <property type="project" value="TreeGrafter"/>
</dbReference>
<evidence type="ECO:0000259" key="5">
    <source>
        <dbReference type="PROSITE" id="PS50977"/>
    </source>
</evidence>
<feature type="DNA-binding region" description="H-T-H motif" evidence="4">
    <location>
        <begin position="44"/>
        <end position="63"/>
    </location>
</feature>
<evidence type="ECO:0000256" key="3">
    <source>
        <dbReference type="ARBA" id="ARBA00023163"/>
    </source>
</evidence>
<keyword evidence="3" id="KW-0804">Transcription</keyword>
<name>A0A2S6AWU2_9NOCA</name>
<protein>
    <submittedName>
        <fullName evidence="6">TetR/AcrR family transcriptional regulator</fullName>
    </submittedName>
</protein>
<dbReference type="SUPFAM" id="SSF48498">
    <property type="entry name" value="Tetracyclin repressor-like, C-terminal domain"/>
    <property type="match status" value="1"/>
</dbReference>
<dbReference type="SUPFAM" id="SSF46689">
    <property type="entry name" value="Homeodomain-like"/>
    <property type="match status" value="1"/>
</dbReference>
<dbReference type="Pfam" id="PF00440">
    <property type="entry name" value="TetR_N"/>
    <property type="match status" value="1"/>
</dbReference>
<dbReference type="AlphaFoldDB" id="A0A2S6AWU2"/>
<reference evidence="6 7" key="1">
    <citation type="submission" date="2018-02" db="EMBL/GenBank/DDBJ databases">
        <title>8 Nocardia nova and 1 Nocardia cyriacigeorgica strain used for evolution to TMP-SMX.</title>
        <authorList>
            <person name="Mehta H."/>
            <person name="Weng J."/>
            <person name="Shamoo Y."/>
        </authorList>
    </citation>
    <scope>NUCLEOTIDE SEQUENCE [LARGE SCALE GENOMIC DNA]</scope>
    <source>
        <strain evidence="6 7">MDA3139</strain>
    </source>
</reference>
<dbReference type="InterPro" id="IPR001647">
    <property type="entry name" value="HTH_TetR"/>
</dbReference>
<evidence type="ECO:0000256" key="1">
    <source>
        <dbReference type="ARBA" id="ARBA00023015"/>
    </source>
</evidence>
<evidence type="ECO:0000256" key="2">
    <source>
        <dbReference type="ARBA" id="ARBA00023125"/>
    </source>
</evidence>
<comment type="caution">
    <text evidence="6">The sequence shown here is derived from an EMBL/GenBank/DDBJ whole genome shotgun (WGS) entry which is preliminary data.</text>
</comment>
<dbReference type="EMBL" id="PSZC01000001">
    <property type="protein sequence ID" value="PPJ39717.1"/>
    <property type="molecule type" value="Genomic_DNA"/>
</dbReference>
<accession>A0A2S6AWU2</accession>
<dbReference type="Pfam" id="PF21597">
    <property type="entry name" value="TetR_C_43"/>
    <property type="match status" value="1"/>
</dbReference>
<evidence type="ECO:0000256" key="4">
    <source>
        <dbReference type="PROSITE-ProRule" id="PRU00335"/>
    </source>
</evidence>
<evidence type="ECO:0000313" key="6">
    <source>
        <dbReference type="EMBL" id="PPJ39717.1"/>
    </source>
</evidence>
<keyword evidence="1" id="KW-0805">Transcription regulation</keyword>